<evidence type="ECO:0000256" key="2">
    <source>
        <dbReference type="SAM" id="Phobius"/>
    </source>
</evidence>
<gene>
    <name evidence="3" type="ORF">EZV62_000149</name>
</gene>
<organism evidence="3 4">
    <name type="scientific">Acer yangbiense</name>
    <dbReference type="NCBI Taxonomy" id="1000413"/>
    <lineage>
        <taxon>Eukaryota</taxon>
        <taxon>Viridiplantae</taxon>
        <taxon>Streptophyta</taxon>
        <taxon>Embryophyta</taxon>
        <taxon>Tracheophyta</taxon>
        <taxon>Spermatophyta</taxon>
        <taxon>Magnoliopsida</taxon>
        <taxon>eudicotyledons</taxon>
        <taxon>Gunneridae</taxon>
        <taxon>Pentapetalae</taxon>
        <taxon>rosids</taxon>
        <taxon>malvids</taxon>
        <taxon>Sapindales</taxon>
        <taxon>Sapindaceae</taxon>
        <taxon>Hippocastanoideae</taxon>
        <taxon>Acereae</taxon>
        <taxon>Acer</taxon>
    </lineage>
</organism>
<keyword evidence="2" id="KW-1133">Transmembrane helix</keyword>
<dbReference type="Proteomes" id="UP000323000">
    <property type="component" value="Chromosome 1"/>
</dbReference>
<evidence type="ECO:0000256" key="1">
    <source>
        <dbReference type="SAM" id="MobiDB-lite"/>
    </source>
</evidence>
<evidence type="ECO:0000313" key="3">
    <source>
        <dbReference type="EMBL" id="TXG71570.1"/>
    </source>
</evidence>
<feature type="compositionally biased region" description="Basic and acidic residues" evidence="1">
    <location>
        <begin position="1"/>
        <end position="14"/>
    </location>
</feature>
<keyword evidence="4" id="KW-1185">Reference proteome</keyword>
<protein>
    <submittedName>
        <fullName evidence="3">Uncharacterized protein</fullName>
    </submittedName>
</protein>
<keyword evidence="2" id="KW-0472">Membrane</keyword>
<feature type="region of interest" description="Disordered" evidence="1">
    <location>
        <begin position="1"/>
        <end position="36"/>
    </location>
</feature>
<dbReference type="OrthoDB" id="1063472at2759"/>
<evidence type="ECO:0000313" key="4">
    <source>
        <dbReference type="Proteomes" id="UP000323000"/>
    </source>
</evidence>
<reference evidence="4" key="1">
    <citation type="journal article" date="2019" name="Gigascience">
        <title>De novo genome assembly of the endangered Acer yangbiense, a plant species with extremely small populations endemic to Yunnan Province, China.</title>
        <authorList>
            <person name="Yang J."/>
            <person name="Wariss H.M."/>
            <person name="Tao L."/>
            <person name="Zhang R."/>
            <person name="Yun Q."/>
            <person name="Hollingsworth P."/>
            <person name="Dao Z."/>
            <person name="Luo G."/>
            <person name="Guo H."/>
            <person name="Ma Y."/>
            <person name="Sun W."/>
        </authorList>
    </citation>
    <scope>NUCLEOTIDE SEQUENCE [LARGE SCALE GENOMIC DNA]</scope>
    <source>
        <strain evidence="4">cv. Malutang</strain>
    </source>
</reference>
<accession>A0A5C7IQH7</accession>
<dbReference type="EMBL" id="VAHF01000001">
    <property type="protein sequence ID" value="TXG71570.1"/>
    <property type="molecule type" value="Genomic_DNA"/>
</dbReference>
<proteinExistence type="predicted"/>
<name>A0A5C7IQH7_9ROSI</name>
<feature type="transmembrane region" description="Helical" evidence="2">
    <location>
        <begin position="190"/>
        <end position="211"/>
    </location>
</feature>
<sequence length="222" mass="24684">MKEYQTPQKEHSRPSDLVNLRSKESQSKKTKNVPKKNLNAAFRRLSVEFPPEITKEPADFSPISEVSDSDCNSKFAQGLELALVPSLSASSEPFLFSDLTPSSTITVDKDELYELSPDHHPSKFGSVEADVVVSFLKRARHQVSNSVDTDTQSKKLLHALITTVADELSYAAPAKRDDRLIELVSMKTRVVFACFLIWILVVLMIFFLGPVSGQSYIGPLPT</sequence>
<keyword evidence="2" id="KW-0812">Transmembrane</keyword>
<comment type="caution">
    <text evidence="3">The sequence shown here is derived from an EMBL/GenBank/DDBJ whole genome shotgun (WGS) entry which is preliminary data.</text>
</comment>
<dbReference type="AlphaFoldDB" id="A0A5C7IQH7"/>